<dbReference type="RefSeq" id="WP_316982975.1">
    <property type="nucleotide sequence ID" value="NZ_CP136521.1"/>
</dbReference>
<evidence type="ECO:0008006" key="4">
    <source>
        <dbReference type="Google" id="ProtNLM"/>
    </source>
</evidence>
<accession>A0AA97EKV5</accession>
<keyword evidence="3" id="KW-1185">Reference proteome</keyword>
<feature type="chain" id="PRO_5041688593" description="Adhesin domain-containing protein" evidence="1">
    <location>
        <begin position="24"/>
        <end position="361"/>
    </location>
</feature>
<keyword evidence="1" id="KW-0732">Signal</keyword>
<evidence type="ECO:0000313" key="3">
    <source>
        <dbReference type="Proteomes" id="UP001302486"/>
    </source>
</evidence>
<proteinExistence type="predicted"/>
<reference evidence="3" key="1">
    <citation type="submission" date="2024-06" db="EMBL/GenBank/DDBJ databases">
        <title>Hwangdonia haimaensis gen. nov., sp. nov., a member of the family Flavobacteriaceae isolated from the haima cold seep.</title>
        <authorList>
            <person name="Li J."/>
        </authorList>
    </citation>
    <scope>NUCLEOTIDE SEQUENCE [LARGE SCALE GENOMIC DNA]</scope>
    <source>
        <strain evidence="3">SCSIO 19198</strain>
    </source>
</reference>
<protein>
    <recommendedName>
        <fullName evidence="4">Adhesin domain-containing protein</fullName>
    </recommendedName>
</protein>
<name>A0AA97EKV5_9FLAO</name>
<evidence type="ECO:0000256" key="1">
    <source>
        <dbReference type="SAM" id="SignalP"/>
    </source>
</evidence>
<feature type="signal peptide" evidence="1">
    <location>
        <begin position="1"/>
        <end position="23"/>
    </location>
</feature>
<dbReference type="KEGG" id="hws:RNZ46_14965"/>
<evidence type="ECO:0000313" key="2">
    <source>
        <dbReference type="EMBL" id="WOD43289.1"/>
    </source>
</evidence>
<organism evidence="2 3">
    <name type="scientific">Hwangdonia lutea</name>
    <dbReference type="NCBI Taxonomy" id="3075823"/>
    <lineage>
        <taxon>Bacteria</taxon>
        <taxon>Pseudomonadati</taxon>
        <taxon>Bacteroidota</taxon>
        <taxon>Flavobacteriia</taxon>
        <taxon>Flavobacteriales</taxon>
        <taxon>Flavobacteriaceae</taxon>
        <taxon>Hwangdonia</taxon>
    </lineage>
</organism>
<gene>
    <name evidence="2" type="ORF">RNZ46_14965</name>
</gene>
<sequence>MMFTRYKEIVFVALLMVSFSVCSQEMVTKKIEKTLEMTHTGELQLNNKYGNIIVNGWKQNSIEIIIDIKVTNKKKDNAKSLLDRIKPEFKTAGDYMSITSEISDKNKSLFSRFFNKINPIDLDKSNVEINYTINLPINAEIDVTNKFGDVILKNWNGKLKANVQHGDLWINEAITNANIDMKFGKLRTKSVDYASIYLKNGSIDIEESKDLILNTSGSTIQIDVVSDLELVSSKDEITVEQADKIHGELSFSNAQINSVENGINLIMKVAELRVYKINNPDAVVTINQESSEINIAISNLAFKFNATLEEGLLRLPKTFSNINTTVLDKSKRIREITASYGSPNLGAFRFTGKKGIITLKE</sequence>
<dbReference type="AlphaFoldDB" id="A0AA97EKV5"/>
<dbReference type="Proteomes" id="UP001302486">
    <property type="component" value="Chromosome"/>
</dbReference>
<dbReference type="EMBL" id="CP136521">
    <property type="protein sequence ID" value="WOD43289.1"/>
    <property type="molecule type" value="Genomic_DNA"/>
</dbReference>